<comment type="caution">
    <text evidence="1">The sequence shown here is derived from an EMBL/GenBank/DDBJ whole genome shotgun (WGS) entry which is preliminary data.</text>
</comment>
<evidence type="ECO:0000313" key="2">
    <source>
        <dbReference type="Proteomes" id="UP000050465"/>
    </source>
</evidence>
<dbReference type="AlphaFoldDB" id="A0A0P7YPI4"/>
<name>A0A0P7YPI4_9CYAN</name>
<evidence type="ECO:0008006" key="3">
    <source>
        <dbReference type="Google" id="ProtNLM"/>
    </source>
</evidence>
<protein>
    <recommendedName>
        <fullName evidence="3">DUF2993 domain-containing protein</fullName>
    </recommendedName>
</protein>
<dbReference type="Proteomes" id="UP000050465">
    <property type="component" value="Unassembled WGS sequence"/>
</dbReference>
<proteinExistence type="predicted"/>
<organism evidence="1 2">
    <name type="scientific">Phormidesmis priestleyi Ana</name>
    <dbReference type="NCBI Taxonomy" id="1666911"/>
    <lineage>
        <taxon>Bacteria</taxon>
        <taxon>Bacillati</taxon>
        <taxon>Cyanobacteriota</taxon>
        <taxon>Cyanophyceae</taxon>
        <taxon>Leptolyngbyales</taxon>
        <taxon>Leptolyngbyaceae</taxon>
        <taxon>Phormidesmis</taxon>
    </lineage>
</organism>
<sequence>MHVEEDAEETGDDRTARKKGQGSRIIGRVLPAAVKIWLRSQVEQVEALSIALEGRDRDIISGYLPGVSISARSAIYKGIYISELNLSAEDIRINIGQVIRGQPLRLLRVFPVRGKVVLSADDLKASVGSALLGEGLNNFWRSLMQVRSLPASVEARYGKLPLQANMTLHNAQIHLATQRLGLSFYPQVAEQTSPNPVILGTGLSVIDGSWLRLDSPRWLQTLADVADIAKGEPVEALEGFQWSLGADTQLSELCLRSEALICRGQIAVRP</sequence>
<dbReference type="STRING" id="1666911.HLUCCA11_21845"/>
<gene>
    <name evidence="1" type="ORF">HLUCCA11_21845</name>
</gene>
<dbReference type="EMBL" id="LJZR01000062">
    <property type="protein sequence ID" value="KPQ32289.1"/>
    <property type="molecule type" value="Genomic_DNA"/>
</dbReference>
<accession>A0A0P7YPI4</accession>
<dbReference type="InterPro" id="IPR021373">
    <property type="entry name" value="DUF2993"/>
</dbReference>
<reference evidence="1 2" key="1">
    <citation type="submission" date="2015-09" db="EMBL/GenBank/DDBJ databases">
        <title>Identification and resolution of microdiversity through metagenomic sequencing of parallel consortia.</title>
        <authorList>
            <person name="Nelson W.C."/>
            <person name="Romine M.F."/>
            <person name="Lindemann S.R."/>
        </authorList>
    </citation>
    <scope>NUCLEOTIDE SEQUENCE [LARGE SCALE GENOMIC DNA]</scope>
    <source>
        <strain evidence="1">Ana</strain>
    </source>
</reference>
<evidence type="ECO:0000313" key="1">
    <source>
        <dbReference type="EMBL" id="KPQ32289.1"/>
    </source>
</evidence>
<dbReference type="Pfam" id="PF11209">
    <property type="entry name" value="LmeA"/>
    <property type="match status" value="1"/>
</dbReference>